<dbReference type="Pfam" id="PF13193">
    <property type="entry name" value="AMP-binding_C"/>
    <property type="match status" value="1"/>
</dbReference>
<dbReference type="SMART" id="SM00823">
    <property type="entry name" value="PKS_PP"/>
    <property type="match status" value="1"/>
</dbReference>
<dbReference type="GO" id="GO:0031177">
    <property type="term" value="F:phosphopantetheine binding"/>
    <property type="evidence" value="ECO:0007669"/>
    <property type="project" value="InterPro"/>
</dbReference>
<dbReference type="GO" id="GO:0043041">
    <property type="term" value="P:amino acid activation for nonribosomal peptide biosynthetic process"/>
    <property type="evidence" value="ECO:0007669"/>
    <property type="project" value="TreeGrafter"/>
</dbReference>
<dbReference type="PROSITE" id="PS00455">
    <property type="entry name" value="AMP_BINDING"/>
    <property type="match status" value="1"/>
</dbReference>
<dbReference type="FunFam" id="1.10.1200.10:FF:000005">
    <property type="entry name" value="Nonribosomal peptide synthetase 1"/>
    <property type="match status" value="1"/>
</dbReference>
<dbReference type="PROSITE" id="PS50075">
    <property type="entry name" value="CARRIER"/>
    <property type="match status" value="1"/>
</dbReference>
<dbReference type="InterPro" id="IPR000873">
    <property type="entry name" value="AMP-dep_synth/lig_dom"/>
</dbReference>
<dbReference type="InterPro" id="IPR025110">
    <property type="entry name" value="AMP-bd_C"/>
</dbReference>
<dbReference type="AlphaFoldDB" id="A0A4E0QV72"/>
<sequence length="989" mass="112041">LTQSHLKAQLEPECVVVCLDEVDLADQPTENPLVCRLAEDLAYVIYTSGSTGKPKGVMNTHTGIVNRLLWMQETYQLTVQDRILQKTPFSFDVSVWEFFWPLLNGASLIVAKPEGHKDPAYLASVIAKYKVTVLHFVPSMLQAFISHADVNNCHSLKRVICSGEALGFELVQQFFANFADLNIELHNLYGPTEAAVDVSHWSCQSEETYSLIPIGIPVANTQLYVLDVNHQIMPINVLGELCIAGIQVGRGYLNRPELTAEKFLEIELFGKTERIYKTGDLARWLPDGNLEYLGRIDHQIKLRGFRIELGEIETIINQHPAVKEAVVTLYETDDNKRLVAYITTDSESNDIVASLKDRLQARLPDYMVPSHFSVLDKLPLTPNGKIDRKALPAPEIELKTGTQPKTPTEDLLAGLMAHVLKRQTINRDDNFFELGGHSLLATQLIARIRDSFQIELSVRTIFEHPQLSTLATAIEAATRMVSLPAIEVQSSDSPKILSFAQQRLWFLNQFEENNSATYNMPVALQLSGQLDSAALQQSLHWMQERHTSLRTYFPMKAGQATVQIQAIDQIETLPIHDLRLLTDEELRSEIQSRANSHAVAPFDLAQGPLFKAQLLQLNEEQSVLLLNMHHIISDGWSMGVFIRDWKQAYTAFAQSEQPSLPPLLIQYSDYAAWQHQWLQGQVLQQQVEYWHQQLTGSPELLELPTDKPRPAQQSYQGAFYAQHLSPALSQKITTLSRQAGVSDFMTLLASFNILLSRYSRQNDICVGSPIANRTLSQTEELIGFFVNTLVLRNQLKPQQSFTDLLLETRQSCLEAYAHQDIPFEMLVEQLQPTRSLSHHPLFQVMFVLQNNESAELELPGLDITVLNAEYPIAKFDLTLSMEEQDGQFHCVWEYATDLFEAKTIERMAGHFEVLLTAIVDNPEQSISHLPMLTEAEQQQLQTWNDTTTDYPKDQTIIDLFEQQVEKTPDNIAVVFEEQQLSYSELNRQA</sequence>
<dbReference type="Gene3D" id="3.30.559.10">
    <property type="entry name" value="Chloramphenicol acetyltransferase-like domain"/>
    <property type="match status" value="1"/>
</dbReference>
<dbReference type="InterPro" id="IPR006162">
    <property type="entry name" value="Ppantetheine_attach_site"/>
</dbReference>
<dbReference type="Gene3D" id="3.40.50.12780">
    <property type="entry name" value="N-terminal domain of ligase-like"/>
    <property type="match status" value="2"/>
</dbReference>
<organism evidence="6 7">
    <name type="scientific">Candidatus Thiomargarita nelsonii</name>
    <dbReference type="NCBI Taxonomy" id="1003181"/>
    <lineage>
        <taxon>Bacteria</taxon>
        <taxon>Pseudomonadati</taxon>
        <taxon>Pseudomonadota</taxon>
        <taxon>Gammaproteobacteria</taxon>
        <taxon>Thiotrichales</taxon>
        <taxon>Thiotrichaceae</taxon>
        <taxon>Thiomargarita</taxon>
    </lineage>
</organism>
<dbReference type="InterPro" id="IPR023213">
    <property type="entry name" value="CAT-like_dom_sf"/>
</dbReference>
<dbReference type="Proteomes" id="UP000030428">
    <property type="component" value="Unassembled WGS sequence"/>
</dbReference>
<dbReference type="Gene3D" id="3.30.300.30">
    <property type="match status" value="1"/>
</dbReference>
<keyword evidence="3" id="KW-0596">Phosphopantetheine</keyword>
<keyword evidence="4" id="KW-0597">Phosphoprotein</keyword>
<dbReference type="SUPFAM" id="SSF56801">
    <property type="entry name" value="Acetyl-CoA synthetase-like"/>
    <property type="match status" value="2"/>
</dbReference>
<dbReference type="Pfam" id="PF00668">
    <property type="entry name" value="Condensation"/>
    <property type="match status" value="1"/>
</dbReference>
<comment type="similarity">
    <text evidence="2">Belongs to the ATP-dependent AMP-binding enzyme family.</text>
</comment>
<dbReference type="SUPFAM" id="SSF47336">
    <property type="entry name" value="ACP-like"/>
    <property type="match status" value="1"/>
</dbReference>
<dbReference type="InterPro" id="IPR009081">
    <property type="entry name" value="PP-bd_ACP"/>
</dbReference>
<dbReference type="PROSITE" id="PS00012">
    <property type="entry name" value="PHOSPHOPANTETHEINE"/>
    <property type="match status" value="1"/>
</dbReference>
<dbReference type="NCBIfam" id="TIGR01733">
    <property type="entry name" value="AA-adenyl-dom"/>
    <property type="match status" value="1"/>
</dbReference>
<dbReference type="InterPro" id="IPR001242">
    <property type="entry name" value="Condensation_dom"/>
</dbReference>
<dbReference type="GO" id="GO:0003824">
    <property type="term" value="F:catalytic activity"/>
    <property type="evidence" value="ECO:0007669"/>
    <property type="project" value="InterPro"/>
</dbReference>
<protein>
    <submittedName>
        <fullName evidence="6">Thioester reductase</fullName>
    </submittedName>
</protein>
<proteinExistence type="inferred from homology"/>
<dbReference type="SUPFAM" id="SSF52777">
    <property type="entry name" value="CoA-dependent acyltransferases"/>
    <property type="match status" value="2"/>
</dbReference>
<dbReference type="Pfam" id="PF00501">
    <property type="entry name" value="AMP-binding"/>
    <property type="match status" value="1"/>
</dbReference>
<evidence type="ECO:0000313" key="6">
    <source>
        <dbReference type="EMBL" id="TGN99812.1"/>
    </source>
</evidence>
<dbReference type="CDD" id="cd19531">
    <property type="entry name" value="LCL_NRPS-like"/>
    <property type="match status" value="1"/>
</dbReference>
<dbReference type="PANTHER" id="PTHR45527:SF1">
    <property type="entry name" value="FATTY ACID SYNTHASE"/>
    <property type="match status" value="1"/>
</dbReference>
<dbReference type="InterPro" id="IPR020806">
    <property type="entry name" value="PKS_PP-bd"/>
</dbReference>
<dbReference type="Gene3D" id="1.10.1200.10">
    <property type="entry name" value="ACP-like"/>
    <property type="match status" value="1"/>
</dbReference>
<dbReference type="PANTHER" id="PTHR45527">
    <property type="entry name" value="NONRIBOSOMAL PEPTIDE SYNTHETASE"/>
    <property type="match status" value="1"/>
</dbReference>
<comment type="caution">
    <text evidence="6">The sequence shown here is derived from an EMBL/GenBank/DDBJ whole genome shotgun (WGS) entry which is preliminary data.</text>
</comment>
<accession>A0A4E0QV72</accession>
<dbReference type="PRINTS" id="PR00154">
    <property type="entry name" value="AMPBINDING"/>
</dbReference>
<feature type="domain" description="Carrier" evidence="5">
    <location>
        <begin position="403"/>
        <end position="478"/>
    </location>
</feature>
<dbReference type="InterPro" id="IPR010071">
    <property type="entry name" value="AA_adenyl_dom"/>
</dbReference>
<evidence type="ECO:0000256" key="3">
    <source>
        <dbReference type="ARBA" id="ARBA00022450"/>
    </source>
</evidence>
<dbReference type="EMBL" id="JSZA02000337">
    <property type="protein sequence ID" value="TGN99812.1"/>
    <property type="molecule type" value="Genomic_DNA"/>
</dbReference>
<dbReference type="InterPro" id="IPR045851">
    <property type="entry name" value="AMP-bd_C_sf"/>
</dbReference>
<reference evidence="6 7" key="1">
    <citation type="journal article" date="2016" name="Front. Microbiol.">
        <title>Single-Cell (Meta-)Genomics of a Dimorphic Candidatus Thiomargarita nelsonii Reveals Genomic Plasticity.</title>
        <authorList>
            <person name="Flood B.E."/>
            <person name="Fliss P."/>
            <person name="Jones D.S."/>
            <person name="Dick G.J."/>
            <person name="Jain S."/>
            <person name="Kaster A.K."/>
            <person name="Winkel M."/>
            <person name="Mussmann M."/>
            <person name="Bailey J."/>
        </authorList>
    </citation>
    <scope>NUCLEOTIDE SEQUENCE [LARGE SCALE GENOMIC DNA]</scope>
    <source>
        <strain evidence="6">Hydrate Ridge</strain>
    </source>
</reference>
<evidence type="ECO:0000259" key="5">
    <source>
        <dbReference type="PROSITE" id="PS50075"/>
    </source>
</evidence>
<keyword evidence="7" id="KW-1185">Reference proteome</keyword>
<evidence type="ECO:0000256" key="2">
    <source>
        <dbReference type="ARBA" id="ARBA00006432"/>
    </source>
</evidence>
<dbReference type="InterPro" id="IPR036736">
    <property type="entry name" value="ACP-like_sf"/>
</dbReference>
<feature type="non-terminal residue" evidence="6">
    <location>
        <position position="1"/>
    </location>
</feature>
<dbReference type="InterPro" id="IPR020845">
    <property type="entry name" value="AMP-binding_CS"/>
</dbReference>
<dbReference type="InterPro" id="IPR020459">
    <property type="entry name" value="AMP-binding"/>
</dbReference>
<name>A0A4E0QV72_9GAMM</name>
<dbReference type="Gene3D" id="3.30.559.30">
    <property type="entry name" value="Nonribosomal peptide synthetase, condensation domain"/>
    <property type="match status" value="1"/>
</dbReference>
<evidence type="ECO:0000313" key="7">
    <source>
        <dbReference type="Proteomes" id="UP000030428"/>
    </source>
</evidence>
<dbReference type="InterPro" id="IPR042099">
    <property type="entry name" value="ANL_N_sf"/>
</dbReference>
<dbReference type="CDD" id="cd05930">
    <property type="entry name" value="A_NRPS"/>
    <property type="match status" value="1"/>
</dbReference>
<dbReference type="GO" id="GO:0005829">
    <property type="term" value="C:cytosol"/>
    <property type="evidence" value="ECO:0007669"/>
    <property type="project" value="TreeGrafter"/>
</dbReference>
<dbReference type="Pfam" id="PF00550">
    <property type="entry name" value="PP-binding"/>
    <property type="match status" value="1"/>
</dbReference>
<evidence type="ECO:0000256" key="4">
    <source>
        <dbReference type="ARBA" id="ARBA00022553"/>
    </source>
</evidence>
<dbReference type="GO" id="GO:0044550">
    <property type="term" value="P:secondary metabolite biosynthetic process"/>
    <property type="evidence" value="ECO:0007669"/>
    <property type="project" value="TreeGrafter"/>
</dbReference>
<gene>
    <name evidence="6" type="ORF">PN36_33310</name>
</gene>
<dbReference type="FunFam" id="3.30.300.30:FF:000010">
    <property type="entry name" value="Enterobactin synthetase component F"/>
    <property type="match status" value="1"/>
</dbReference>
<evidence type="ECO:0000256" key="1">
    <source>
        <dbReference type="ARBA" id="ARBA00001957"/>
    </source>
</evidence>
<feature type="non-terminal residue" evidence="6">
    <location>
        <position position="989"/>
    </location>
</feature>
<dbReference type="FunFam" id="3.40.50.980:FF:000002">
    <property type="entry name" value="Enterobactin synthetase component F"/>
    <property type="match status" value="1"/>
</dbReference>
<comment type="cofactor">
    <cofactor evidence="1">
        <name>pantetheine 4'-phosphate</name>
        <dbReference type="ChEBI" id="CHEBI:47942"/>
    </cofactor>
</comment>